<proteinExistence type="predicted"/>
<dbReference type="Proteomes" id="UP001150941">
    <property type="component" value="Unassembled WGS sequence"/>
</dbReference>
<feature type="repeat" description="ANK" evidence="3">
    <location>
        <begin position="1451"/>
        <end position="1483"/>
    </location>
</feature>
<feature type="repeat" description="ANK" evidence="3">
    <location>
        <begin position="673"/>
        <end position="701"/>
    </location>
</feature>
<dbReference type="EMBL" id="JAPQKS010000002">
    <property type="protein sequence ID" value="KAJ5246340.1"/>
    <property type="molecule type" value="Genomic_DNA"/>
</dbReference>
<sequence length="1736" mass="197226">MTSLPSVPVEHAKFLSYIRSKPSTPIEDLVKPFNEYDEVARQIFAQEPSHPLAKDNHANIVPIFGVDGSAELKIRARDLASETPEEADKYLMPLDKGSRKENGSPAVVPSFKEFQDNFTIFTEGALSDIDWSNTVAAGSAVVTSLLPVPEKYRGSKRGLRQYYHEEFAPASDVDIFLYGMTEEQAIEKIRHIEDRIRNTILYETTTIRTKHTITIVSQYPTRHVQIVLRIYKSVAEILTGFDVDCSCVAYDGTNVYAAPRAIASYITQKNQVDLTRRSPSYENRLSKYSRRGFEIYWSKLDRSKVDPTIFERSFTRTEGLARLLVLEKLPKASHREAYMQQRRKERGRPPVNIYLRRRKELRGNIKQDWEDEVPEWQEEDQVSNYHTFTIPYGQRFNARKIEKLVYTRDLLLNAEWNQPKDRPVYLHRHPAFFGEVEHVIGDCCGFCPQPTTEEEKKIAEEESKTYISGKISFIKDDPGRQEIGSFNPITDTDWTEMAYIGGTERLCQAIVSEDVDAVNAFLAEENTNVDCRDYTGRTPLQLACMSSSPEVVQCLVDHGARLIARMADGRTALHIAAARGRVEIIRILLTKSNQNEEEEAAKDSSRKTREGEKTDDSEEGVEKKDADDMSRTSASFVKIDHEDAFEEGDEALLADKNELEPDIYDINAISWDSLTSPLHLAIIHGHTETVKELVTSFGADVMLPIKHFDSHGRKPLAATLTLVLVLSLPLDKAREMSQALLEVGASLSQADFKQNTALNFIVQSDYSELIDIYMKHDGPATQRAIKHMTIDTWHRGFFTPLMHAINAKKEESIQKLIQAGAKIHFDQADFLSTMKSQLNKNDFLLKTTDTFIETHSKQPIIAAVENQLPLVALELLRRGADPNSEQMGSYYGSGYTVLDKARENQNDLRKWISKNFPPSPKDSIDEPPFFHRSDEEYLQEFQQDSYKAFSGKAQLREAHRNLEQTARDNESRKRRAREQTEQPKVLLEKAHMEELVRNYELLETELVRSGAKLWRELHPEPDQNQKLTKSPVPPKPESVPEFRFEFNFNIPPLNFNSPTLTLTDELRAGYLELFEAAWRGDLHTIKKLTLGMWGPAQDQPPLEIAVCDQYGFSCPSIAILRGHLQVSEEILGILKAQYKEKTGPRQRLEMRSDDYSDDESDSDSNHDGLDVVGREVDDQFTYENVGQVVTDVESSVSPLAALQKSCSAHLFLDEWPEIQRTVYIPADTDYPNCRKFNVCSLTKYAIVKNDISLLNFLLKTRQKCQVFSTHSTPDLLHDDFQLAISLSRIDCLTSLIQKAAVGLPLQKLAEQSGCDTEEKYKYYPGLSIRGKKRKDWASAGRGEIVMEAPEGRPPLLIAAMQGKITVVEWFLSTAPGRHYVEYVSSHMEDEHVQKLARSKLGLEGSILNWLQTRNNLVLHCAIISKPSEESERLVKFLVETHPECLEVRSDKGLTPLALAFSIRRFEFACILIGAGANQTTRDREGHNLLHLLLKSSFGSPCKSPDEITRFSGLLDQQLLTAMLVERASGSSNTPLFLWMGLVADCQAGQLHYKASHKPEFDVLNILLDLGSSNNQRHLEMLDGSGNTPVHMAVEAGWPRFLELMLDRRPDLLYRENATGVTPFDMAVDSWTNSKTLSVPNVKEHRYPTYKENPYGRSTISYHPDFDPRSKQDVIYQICRDRAQQFPGKRRLVSLYDANEVSKRLAAIKRSCLDDYGGEDDDTKDEVDIWGRNANIL</sequence>
<reference evidence="5" key="2">
    <citation type="journal article" date="2023" name="IMA Fungus">
        <title>Comparative genomic study of the Penicillium genus elucidates a diverse pangenome and 15 lateral gene transfer events.</title>
        <authorList>
            <person name="Petersen C."/>
            <person name="Sorensen T."/>
            <person name="Nielsen M.R."/>
            <person name="Sondergaard T.E."/>
            <person name="Sorensen J.L."/>
            <person name="Fitzpatrick D.A."/>
            <person name="Frisvad J.C."/>
            <person name="Nielsen K.L."/>
        </authorList>
    </citation>
    <scope>NUCLEOTIDE SEQUENCE</scope>
    <source>
        <strain evidence="5">IBT 19713</strain>
    </source>
</reference>
<gene>
    <name evidence="5" type="ORF">N7468_001323</name>
</gene>
<dbReference type="RefSeq" id="XP_058333761.1">
    <property type="nucleotide sequence ID" value="XM_058470620.1"/>
</dbReference>
<evidence type="ECO:0000256" key="1">
    <source>
        <dbReference type="ARBA" id="ARBA00022737"/>
    </source>
</evidence>
<feature type="region of interest" description="Disordered" evidence="4">
    <location>
        <begin position="962"/>
        <end position="984"/>
    </location>
</feature>
<dbReference type="PANTHER" id="PTHR24198">
    <property type="entry name" value="ANKYRIN REPEAT AND PROTEIN KINASE DOMAIN-CONTAINING PROTEIN"/>
    <property type="match status" value="1"/>
</dbReference>
<dbReference type="Pfam" id="PF00023">
    <property type="entry name" value="Ank"/>
    <property type="match status" value="1"/>
</dbReference>
<keyword evidence="2 3" id="KW-0040">ANK repeat</keyword>
<dbReference type="Gene3D" id="1.25.40.20">
    <property type="entry name" value="Ankyrin repeat-containing domain"/>
    <property type="match status" value="4"/>
</dbReference>
<feature type="repeat" description="ANK" evidence="3">
    <location>
        <begin position="535"/>
        <end position="567"/>
    </location>
</feature>
<organism evidence="5 6">
    <name type="scientific">Penicillium chermesinum</name>
    <dbReference type="NCBI Taxonomy" id="63820"/>
    <lineage>
        <taxon>Eukaryota</taxon>
        <taxon>Fungi</taxon>
        <taxon>Dikarya</taxon>
        <taxon>Ascomycota</taxon>
        <taxon>Pezizomycotina</taxon>
        <taxon>Eurotiomycetes</taxon>
        <taxon>Eurotiomycetidae</taxon>
        <taxon>Eurotiales</taxon>
        <taxon>Aspergillaceae</taxon>
        <taxon>Penicillium</taxon>
    </lineage>
</organism>
<dbReference type="InterPro" id="IPR002110">
    <property type="entry name" value="Ankyrin_rpt"/>
</dbReference>
<comment type="caution">
    <text evidence="5">The sequence shown here is derived from an EMBL/GenBank/DDBJ whole genome shotgun (WGS) entry which is preliminary data.</text>
</comment>
<feature type="repeat" description="ANK" evidence="3">
    <location>
        <begin position="1584"/>
        <end position="1616"/>
    </location>
</feature>
<feature type="region of interest" description="Disordered" evidence="4">
    <location>
        <begin position="595"/>
        <end position="633"/>
    </location>
</feature>
<dbReference type="PROSITE" id="PS50297">
    <property type="entry name" value="ANK_REP_REGION"/>
    <property type="match status" value="3"/>
</dbReference>
<evidence type="ECO:0000313" key="6">
    <source>
        <dbReference type="Proteomes" id="UP001150941"/>
    </source>
</evidence>
<evidence type="ECO:0000256" key="3">
    <source>
        <dbReference type="PROSITE-ProRule" id="PRU00023"/>
    </source>
</evidence>
<dbReference type="SUPFAM" id="SSF48403">
    <property type="entry name" value="Ankyrin repeat"/>
    <property type="match status" value="3"/>
</dbReference>
<feature type="region of interest" description="Disordered" evidence="4">
    <location>
        <begin position="1144"/>
        <end position="1169"/>
    </location>
</feature>
<evidence type="ECO:0000256" key="2">
    <source>
        <dbReference type="ARBA" id="ARBA00023043"/>
    </source>
</evidence>
<feature type="repeat" description="ANK" evidence="3">
    <location>
        <begin position="568"/>
        <end position="600"/>
    </location>
</feature>
<dbReference type="SMART" id="SM00248">
    <property type="entry name" value="ANK"/>
    <property type="match status" value="11"/>
</dbReference>
<evidence type="ECO:0000256" key="4">
    <source>
        <dbReference type="SAM" id="MobiDB-lite"/>
    </source>
</evidence>
<reference evidence="5" key="1">
    <citation type="submission" date="2022-11" db="EMBL/GenBank/DDBJ databases">
        <authorList>
            <person name="Petersen C."/>
        </authorList>
    </citation>
    <scope>NUCLEOTIDE SEQUENCE</scope>
    <source>
        <strain evidence="5">IBT 19713</strain>
    </source>
</reference>
<dbReference type="OrthoDB" id="539213at2759"/>
<dbReference type="InterPro" id="IPR036770">
    <property type="entry name" value="Ankyrin_rpt-contain_sf"/>
</dbReference>
<dbReference type="PRINTS" id="PR01415">
    <property type="entry name" value="ANKYRIN"/>
</dbReference>
<accession>A0A9W9TWN9</accession>
<feature type="compositionally biased region" description="Basic and acidic residues" evidence="4">
    <location>
        <begin position="1144"/>
        <end position="1154"/>
    </location>
</feature>
<dbReference type="PROSITE" id="PS50088">
    <property type="entry name" value="ANK_REPEAT"/>
    <property type="match status" value="5"/>
</dbReference>
<dbReference type="Pfam" id="PF12796">
    <property type="entry name" value="Ank_2"/>
    <property type="match status" value="1"/>
</dbReference>
<feature type="compositionally biased region" description="Basic and acidic residues" evidence="4">
    <location>
        <begin position="601"/>
        <end position="630"/>
    </location>
</feature>
<evidence type="ECO:0008006" key="7">
    <source>
        <dbReference type="Google" id="ProtNLM"/>
    </source>
</evidence>
<name>A0A9W9TWN9_9EURO</name>
<dbReference type="GeneID" id="83197923"/>
<dbReference type="PANTHER" id="PTHR24198:SF165">
    <property type="entry name" value="ANKYRIN REPEAT-CONTAINING PROTEIN-RELATED"/>
    <property type="match status" value="1"/>
</dbReference>
<evidence type="ECO:0000313" key="5">
    <source>
        <dbReference type="EMBL" id="KAJ5246340.1"/>
    </source>
</evidence>
<keyword evidence="6" id="KW-1185">Reference proteome</keyword>
<protein>
    <recommendedName>
        <fullName evidence="7">Ankyrin repeat protein</fullName>
    </recommendedName>
</protein>
<keyword evidence="1" id="KW-0677">Repeat</keyword>